<sequence>MHLHLHCKGPLEKEHGNARKMFFLGQCERNEKQVDPEVSTWYMCNVRLSNTHYYQSKQRRYLSANQNAGKCSIA</sequence>
<dbReference type="AlphaFoldDB" id="A0A9D4C5M1"/>
<proteinExistence type="predicted"/>
<comment type="caution">
    <text evidence="1">The sequence shown here is derived from an EMBL/GenBank/DDBJ whole genome shotgun (WGS) entry which is preliminary data.</text>
</comment>
<protein>
    <submittedName>
        <fullName evidence="1">Uncharacterized protein</fullName>
    </submittedName>
</protein>
<evidence type="ECO:0000313" key="1">
    <source>
        <dbReference type="EMBL" id="KAH3717510.1"/>
    </source>
</evidence>
<evidence type="ECO:0000313" key="2">
    <source>
        <dbReference type="Proteomes" id="UP000828390"/>
    </source>
</evidence>
<reference evidence="1" key="1">
    <citation type="journal article" date="2019" name="bioRxiv">
        <title>The Genome of the Zebra Mussel, Dreissena polymorpha: A Resource for Invasive Species Research.</title>
        <authorList>
            <person name="McCartney M.A."/>
            <person name="Auch B."/>
            <person name="Kono T."/>
            <person name="Mallez S."/>
            <person name="Zhang Y."/>
            <person name="Obille A."/>
            <person name="Becker A."/>
            <person name="Abrahante J.E."/>
            <person name="Garbe J."/>
            <person name="Badalamenti J.P."/>
            <person name="Herman A."/>
            <person name="Mangelson H."/>
            <person name="Liachko I."/>
            <person name="Sullivan S."/>
            <person name="Sone E.D."/>
            <person name="Koren S."/>
            <person name="Silverstein K.A.T."/>
            <person name="Beckman K.B."/>
            <person name="Gohl D.M."/>
        </authorList>
    </citation>
    <scope>NUCLEOTIDE SEQUENCE</scope>
    <source>
        <strain evidence="1">Duluth1</strain>
        <tissue evidence="1">Whole animal</tissue>
    </source>
</reference>
<gene>
    <name evidence="1" type="ORF">DPMN_060300</name>
</gene>
<dbReference type="Proteomes" id="UP000828390">
    <property type="component" value="Unassembled WGS sequence"/>
</dbReference>
<organism evidence="1 2">
    <name type="scientific">Dreissena polymorpha</name>
    <name type="common">Zebra mussel</name>
    <name type="synonym">Mytilus polymorpha</name>
    <dbReference type="NCBI Taxonomy" id="45954"/>
    <lineage>
        <taxon>Eukaryota</taxon>
        <taxon>Metazoa</taxon>
        <taxon>Spiralia</taxon>
        <taxon>Lophotrochozoa</taxon>
        <taxon>Mollusca</taxon>
        <taxon>Bivalvia</taxon>
        <taxon>Autobranchia</taxon>
        <taxon>Heteroconchia</taxon>
        <taxon>Euheterodonta</taxon>
        <taxon>Imparidentia</taxon>
        <taxon>Neoheterodontei</taxon>
        <taxon>Myida</taxon>
        <taxon>Dreissenoidea</taxon>
        <taxon>Dreissenidae</taxon>
        <taxon>Dreissena</taxon>
    </lineage>
</organism>
<reference evidence="1" key="2">
    <citation type="submission" date="2020-11" db="EMBL/GenBank/DDBJ databases">
        <authorList>
            <person name="McCartney M.A."/>
            <person name="Auch B."/>
            <person name="Kono T."/>
            <person name="Mallez S."/>
            <person name="Becker A."/>
            <person name="Gohl D.M."/>
            <person name="Silverstein K.A.T."/>
            <person name="Koren S."/>
            <person name="Bechman K.B."/>
            <person name="Herman A."/>
            <person name="Abrahante J.E."/>
            <person name="Garbe J."/>
        </authorList>
    </citation>
    <scope>NUCLEOTIDE SEQUENCE</scope>
    <source>
        <strain evidence="1">Duluth1</strain>
        <tissue evidence="1">Whole animal</tissue>
    </source>
</reference>
<name>A0A9D4C5M1_DREPO</name>
<accession>A0A9D4C5M1</accession>
<keyword evidence="2" id="KW-1185">Reference proteome</keyword>
<dbReference type="EMBL" id="JAIWYP010000013">
    <property type="protein sequence ID" value="KAH3717510.1"/>
    <property type="molecule type" value="Genomic_DNA"/>
</dbReference>